<evidence type="ECO:0000313" key="3">
    <source>
        <dbReference type="EMBL" id="MFC3320590.1"/>
    </source>
</evidence>
<sequence>MSDNTQRTSNYDHNKQMNSRIDLAAAHRQAVNDGFVEGIDNHFTLTVPGHPDRFYLNAFGLHWSEVKASNLIEVTLDGQVVAGTGNANLSAVSIHAPMHRRGIACVLHTHMPYATALSQLEDMTLEPSSQNGMILHELVAYDYFYNGFANIQEEGERMAEVLGDKQILMLANHGVVATGETVAEAYHRLYFLERAAMTQMIAMAAGRRRMIANEVLVQSRSILQASKQEFTTEINLYFDAVKRVLDTQGSDYAN</sequence>
<organism evidence="3 4">
    <name type="scientific">Mesorhizobium cantuariense</name>
    <dbReference type="NCBI Taxonomy" id="1300275"/>
    <lineage>
        <taxon>Bacteria</taxon>
        <taxon>Pseudomonadati</taxon>
        <taxon>Pseudomonadota</taxon>
        <taxon>Alphaproteobacteria</taxon>
        <taxon>Hyphomicrobiales</taxon>
        <taxon>Phyllobacteriaceae</taxon>
        <taxon>Mesorhizobium</taxon>
    </lineage>
</organism>
<dbReference type="PANTHER" id="PTHR10672">
    <property type="entry name" value="ADDUCIN"/>
    <property type="match status" value="1"/>
</dbReference>
<comment type="similarity">
    <text evidence="1">Belongs to the aldolase class II family.</text>
</comment>
<dbReference type="InterPro" id="IPR036409">
    <property type="entry name" value="Aldolase_II/adducin_N_sf"/>
</dbReference>
<dbReference type="Proteomes" id="UP001595648">
    <property type="component" value="Unassembled WGS sequence"/>
</dbReference>
<proteinExistence type="inferred from homology"/>
<name>A0ABV7MGU2_9HYPH</name>
<dbReference type="PANTHER" id="PTHR10672:SF21">
    <property type="entry name" value="CLASS II ALDOLASE_ADDUCIN N-TERMINAL DOMAIN-CONTAINING PROTEIN"/>
    <property type="match status" value="1"/>
</dbReference>
<protein>
    <submittedName>
        <fullName evidence="3">Class II aldolase/adducin family protein</fullName>
    </submittedName>
</protein>
<dbReference type="SUPFAM" id="SSF53639">
    <property type="entry name" value="AraD/HMP-PK domain-like"/>
    <property type="match status" value="1"/>
</dbReference>
<dbReference type="EMBL" id="JBHRVD010000001">
    <property type="protein sequence ID" value="MFC3320590.1"/>
    <property type="molecule type" value="Genomic_DNA"/>
</dbReference>
<dbReference type="SMART" id="SM01007">
    <property type="entry name" value="Aldolase_II"/>
    <property type="match status" value="1"/>
</dbReference>
<evidence type="ECO:0000256" key="1">
    <source>
        <dbReference type="ARBA" id="ARBA00037961"/>
    </source>
</evidence>
<evidence type="ECO:0000259" key="2">
    <source>
        <dbReference type="SMART" id="SM01007"/>
    </source>
</evidence>
<comment type="caution">
    <text evidence="3">The sequence shown here is derived from an EMBL/GenBank/DDBJ whole genome shotgun (WGS) entry which is preliminary data.</text>
</comment>
<feature type="domain" description="Class II aldolase/adducin N-terminal" evidence="2">
    <location>
        <begin position="21"/>
        <end position="200"/>
    </location>
</feature>
<dbReference type="InterPro" id="IPR051017">
    <property type="entry name" value="Aldolase-II_Adducin_sf"/>
</dbReference>
<evidence type="ECO:0000313" key="4">
    <source>
        <dbReference type="Proteomes" id="UP001595648"/>
    </source>
</evidence>
<gene>
    <name evidence="3" type="ORF">ACFOJ9_01815</name>
</gene>
<reference evidence="4" key="1">
    <citation type="journal article" date="2019" name="Int. J. Syst. Evol. Microbiol.">
        <title>The Global Catalogue of Microorganisms (GCM) 10K type strain sequencing project: providing services to taxonomists for standard genome sequencing and annotation.</title>
        <authorList>
            <consortium name="The Broad Institute Genomics Platform"/>
            <consortium name="The Broad Institute Genome Sequencing Center for Infectious Disease"/>
            <person name="Wu L."/>
            <person name="Ma J."/>
        </authorList>
    </citation>
    <scope>NUCLEOTIDE SEQUENCE [LARGE SCALE GENOMIC DNA]</scope>
    <source>
        <strain evidence="4">ICMP 19515</strain>
    </source>
</reference>
<keyword evidence="4" id="KW-1185">Reference proteome</keyword>
<dbReference type="RefSeq" id="WP_378976678.1">
    <property type="nucleotide sequence ID" value="NZ_JBHRVD010000001.1"/>
</dbReference>
<accession>A0ABV7MGU2</accession>
<dbReference type="Pfam" id="PF00596">
    <property type="entry name" value="Aldolase_II"/>
    <property type="match status" value="1"/>
</dbReference>
<dbReference type="InterPro" id="IPR001303">
    <property type="entry name" value="Aldolase_II/adducin_N"/>
</dbReference>
<dbReference type="Gene3D" id="3.40.225.10">
    <property type="entry name" value="Class II aldolase/adducin N-terminal domain"/>
    <property type="match status" value="1"/>
</dbReference>